<protein>
    <submittedName>
        <fullName evidence="3">CAP domain-containing protein</fullName>
    </submittedName>
</protein>
<name>A0ABW2XPC3_9ACTN</name>
<feature type="compositionally biased region" description="Basic residues" evidence="1">
    <location>
        <begin position="96"/>
        <end position="114"/>
    </location>
</feature>
<evidence type="ECO:0000313" key="4">
    <source>
        <dbReference type="Proteomes" id="UP001597063"/>
    </source>
</evidence>
<feature type="region of interest" description="Disordered" evidence="1">
    <location>
        <begin position="1"/>
        <end position="23"/>
    </location>
</feature>
<dbReference type="Gene3D" id="3.40.33.10">
    <property type="entry name" value="CAP"/>
    <property type="match status" value="1"/>
</dbReference>
<evidence type="ECO:0000256" key="1">
    <source>
        <dbReference type="SAM" id="MobiDB-lite"/>
    </source>
</evidence>
<feature type="region of interest" description="Disordered" evidence="1">
    <location>
        <begin position="49"/>
        <end position="136"/>
    </location>
</feature>
<feature type="compositionally biased region" description="Gly residues" evidence="1">
    <location>
        <begin position="121"/>
        <end position="136"/>
    </location>
</feature>
<sequence>MSKHHGAGADRGPGPRRLRRRPVPKRWWIAGAAGSAALCLTAGVAYAVTGTSDDPAGSRPVADRAASTPSAASSPAAPAQSTTPRRAPSKDPRRATAAKKKPTAKPKAPKKRTTPKPSTGTGSGGQSTTPTGGGTAGQVIALTNAERAKHGCGPLTLDAKLQSAAQAHSADMVARNFFDHTNPSGKDPGDRITAAGYRWSTYGENIAAGQQTPASVMSSWMNSPGHRANILNCKFKNIGVGVAKKGNSPYWTQDFGTRL</sequence>
<dbReference type="PANTHER" id="PTHR31157">
    <property type="entry name" value="SCP DOMAIN-CONTAINING PROTEIN"/>
    <property type="match status" value="1"/>
</dbReference>
<evidence type="ECO:0000259" key="2">
    <source>
        <dbReference type="Pfam" id="PF00188"/>
    </source>
</evidence>
<dbReference type="PANTHER" id="PTHR31157:SF1">
    <property type="entry name" value="SCP DOMAIN-CONTAINING PROTEIN"/>
    <property type="match status" value="1"/>
</dbReference>
<dbReference type="InterPro" id="IPR014044">
    <property type="entry name" value="CAP_dom"/>
</dbReference>
<dbReference type="RefSeq" id="WP_242619842.1">
    <property type="nucleotide sequence ID" value="NZ_CAACUY010000373.1"/>
</dbReference>
<dbReference type="SUPFAM" id="SSF55797">
    <property type="entry name" value="PR-1-like"/>
    <property type="match status" value="1"/>
</dbReference>
<dbReference type="InterPro" id="IPR035940">
    <property type="entry name" value="CAP_sf"/>
</dbReference>
<reference evidence="4" key="1">
    <citation type="journal article" date="2019" name="Int. J. Syst. Evol. Microbiol.">
        <title>The Global Catalogue of Microorganisms (GCM) 10K type strain sequencing project: providing services to taxonomists for standard genome sequencing and annotation.</title>
        <authorList>
            <consortium name="The Broad Institute Genomics Platform"/>
            <consortium name="The Broad Institute Genome Sequencing Center for Infectious Disease"/>
            <person name="Wu L."/>
            <person name="Ma J."/>
        </authorList>
    </citation>
    <scope>NUCLEOTIDE SEQUENCE [LARGE SCALE GENOMIC DNA]</scope>
    <source>
        <strain evidence="4">JCM 9371</strain>
    </source>
</reference>
<organism evidence="3 4">
    <name type="scientific">Actinomadura fibrosa</name>
    <dbReference type="NCBI Taxonomy" id="111802"/>
    <lineage>
        <taxon>Bacteria</taxon>
        <taxon>Bacillati</taxon>
        <taxon>Actinomycetota</taxon>
        <taxon>Actinomycetes</taxon>
        <taxon>Streptosporangiales</taxon>
        <taxon>Thermomonosporaceae</taxon>
        <taxon>Actinomadura</taxon>
    </lineage>
</organism>
<feature type="domain" description="SCP" evidence="2">
    <location>
        <begin position="141"/>
        <end position="255"/>
    </location>
</feature>
<accession>A0ABW2XPC3</accession>
<feature type="compositionally biased region" description="Low complexity" evidence="1">
    <location>
        <begin position="64"/>
        <end position="86"/>
    </location>
</feature>
<dbReference type="Proteomes" id="UP001597063">
    <property type="component" value="Unassembled WGS sequence"/>
</dbReference>
<keyword evidence="4" id="KW-1185">Reference proteome</keyword>
<dbReference type="Pfam" id="PF00188">
    <property type="entry name" value="CAP"/>
    <property type="match status" value="1"/>
</dbReference>
<dbReference type="CDD" id="cd05379">
    <property type="entry name" value="CAP_bacterial"/>
    <property type="match status" value="1"/>
</dbReference>
<dbReference type="EMBL" id="JBHTGP010000012">
    <property type="protein sequence ID" value="MFD0687218.1"/>
    <property type="molecule type" value="Genomic_DNA"/>
</dbReference>
<evidence type="ECO:0000313" key="3">
    <source>
        <dbReference type="EMBL" id="MFD0687218.1"/>
    </source>
</evidence>
<proteinExistence type="predicted"/>
<gene>
    <name evidence="3" type="ORF">ACFQZM_22150</name>
</gene>
<comment type="caution">
    <text evidence="3">The sequence shown here is derived from an EMBL/GenBank/DDBJ whole genome shotgun (WGS) entry which is preliminary data.</text>
</comment>
<feature type="compositionally biased region" description="Basic residues" evidence="1">
    <location>
        <begin position="14"/>
        <end position="23"/>
    </location>
</feature>